<reference evidence="1 2" key="1">
    <citation type="submission" date="2018-04" db="EMBL/GenBank/DDBJ databases">
        <authorList>
            <person name="Huttner S."/>
            <person name="Dainat J."/>
        </authorList>
    </citation>
    <scope>NUCLEOTIDE SEQUENCE [LARGE SCALE GENOMIC DNA]</scope>
</reference>
<protein>
    <submittedName>
        <fullName evidence="1">792b4b44-d3df-438b-909a-0ff499880675</fullName>
    </submittedName>
</protein>
<proteinExistence type="predicted"/>
<name>A0A446BJG9_9PEZI</name>
<dbReference type="Proteomes" id="UP000289323">
    <property type="component" value="Unassembled WGS sequence"/>
</dbReference>
<sequence>MEQEVDEIEDEHAHDLALLEDLLSEFEPELTAILQDRDRGITGLLDFWRHTWANRMTQVEKELCGNQLSDDERRAAEEIGVVWDRPPPLEEGQLYKSDSDSDLRDVFGEPWASLDYLSAKLEEIEVE</sequence>
<evidence type="ECO:0000313" key="1">
    <source>
        <dbReference type="EMBL" id="SPQ22662.1"/>
    </source>
</evidence>
<dbReference type="EMBL" id="OUUZ01000009">
    <property type="protein sequence ID" value="SPQ22662.1"/>
    <property type="molecule type" value="Genomic_DNA"/>
</dbReference>
<organism evidence="1 2">
    <name type="scientific">Thermothielavioides terrestris</name>
    <dbReference type="NCBI Taxonomy" id="2587410"/>
    <lineage>
        <taxon>Eukaryota</taxon>
        <taxon>Fungi</taxon>
        <taxon>Dikarya</taxon>
        <taxon>Ascomycota</taxon>
        <taxon>Pezizomycotina</taxon>
        <taxon>Sordariomycetes</taxon>
        <taxon>Sordariomycetidae</taxon>
        <taxon>Sordariales</taxon>
        <taxon>Chaetomiaceae</taxon>
        <taxon>Thermothielavioides</taxon>
    </lineage>
</organism>
<gene>
    <name evidence="1" type="ORF">TT172_LOCUS5081</name>
</gene>
<evidence type="ECO:0000313" key="2">
    <source>
        <dbReference type="Proteomes" id="UP000289323"/>
    </source>
</evidence>
<dbReference type="AlphaFoldDB" id="A0A446BJG9"/>
<accession>A0A446BJG9</accession>